<evidence type="ECO:0000256" key="1">
    <source>
        <dbReference type="SAM" id="MobiDB-lite"/>
    </source>
</evidence>
<name>A0AAV6PCF3_SOLSE</name>
<protein>
    <submittedName>
        <fullName evidence="2">Uncharacterized protein</fullName>
    </submittedName>
</protein>
<comment type="caution">
    <text evidence="2">The sequence shown here is derived from an EMBL/GenBank/DDBJ whole genome shotgun (WGS) entry which is preliminary data.</text>
</comment>
<organism evidence="2 3">
    <name type="scientific">Solea senegalensis</name>
    <name type="common">Senegalese sole</name>
    <dbReference type="NCBI Taxonomy" id="28829"/>
    <lineage>
        <taxon>Eukaryota</taxon>
        <taxon>Metazoa</taxon>
        <taxon>Chordata</taxon>
        <taxon>Craniata</taxon>
        <taxon>Vertebrata</taxon>
        <taxon>Euteleostomi</taxon>
        <taxon>Actinopterygii</taxon>
        <taxon>Neopterygii</taxon>
        <taxon>Teleostei</taxon>
        <taxon>Neoteleostei</taxon>
        <taxon>Acanthomorphata</taxon>
        <taxon>Carangaria</taxon>
        <taxon>Pleuronectiformes</taxon>
        <taxon>Pleuronectoidei</taxon>
        <taxon>Soleidae</taxon>
        <taxon>Solea</taxon>
    </lineage>
</organism>
<sequence length="459" mass="51673">ATNRASSRGRRYGPTSLYSAPSSGLQPGHRPVRTPGQAVSYAAACRCLSAVHTATIHHRAMAFRYTSTQLRSLNHRAPPSSDTLTTVKQLCLLRRRPYIHRGSRRRFILHSTTENSIPTLCSNRSTHHLGHRHNNIRIFHPRNGHMTNFNLLPVSTSVTRTSQQKPLKTALLNTRSVNNNKTTSHSTKQHHLDTFIWTTPALTTSQTSIPSSLPSLHVSSSFGDFNIHIDTHIQNSLQTSWTYYIALMSHNMSTHPRIPMDISSTSSAPQPHSQSTTLHYPTSQYLTTEPSPWTLSPPLQHLVKPDSTTIELVDHYNQSLSSCLNQLAPLKTKTVSFSASAPWYTPDLHQLKRKRRQLERLHKKTGLTVHADAFKHFTSTYITALNTARSNYFSQIIHSNASNPRTLFTTFAQLTKPKDNITSTFTTNKCNNYLSFFHSKIKTIHTTLHTCLSSAPPRI</sequence>
<dbReference type="AlphaFoldDB" id="A0AAV6PCF3"/>
<feature type="compositionally biased region" description="Polar residues" evidence="1">
    <location>
        <begin position="16"/>
        <end position="25"/>
    </location>
</feature>
<dbReference type="Proteomes" id="UP000693946">
    <property type="component" value="Unassembled WGS sequence"/>
</dbReference>
<feature type="region of interest" description="Disordered" evidence="1">
    <location>
        <begin position="1"/>
        <end position="34"/>
    </location>
</feature>
<evidence type="ECO:0000313" key="3">
    <source>
        <dbReference type="Proteomes" id="UP000693946"/>
    </source>
</evidence>
<proteinExistence type="predicted"/>
<dbReference type="EMBL" id="JAGKHQ010001320">
    <property type="protein sequence ID" value="KAG7458352.1"/>
    <property type="molecule type" value="Genomic_DNA"/>
</dbReference>
<feature type="non-terminal residue" evidence="2">
    <location>
        <position position="1"/>
    </location>
</feature>
<dbReference type="PANTHER" id="PTHR46670:SF3">
    <property type="entry name" value="ENDONUCLEASE_EXONUCLEASE_PHOSPHATASE DOMAIN-CONTAINING PROTEIN"/>
    <property type="match status" value="1"/>
</dbReference>
<accession>A0AAV6PCF3</accession>
<evidence type="ECO:0000313" key="2">
    <source>
        <dbReference type="EMBL" id="KAG7458352.1"/>
    </source>
</evidence>
<dbReference type="PANTHER" id="PTHR46670">
    <property type="entry name" value="ENDO/EXONUCLEASE/PHOSPHATASE DOMAIN-CONTAINING PROTEIN"/>
    <property type="match status" value="1"/>
</dbReference>
<gene>
    <name evidence="2" type="ORF">JOB18_026972</name>
</gene>
<keyword evidence="3" id="KW-1185">Reference proteome</keyword>
<reference evidence="2 3" key="1">
    <citation type="journal article" date="2021" name="Sci. Rep.">
        <title>Chromosome anchoring in Senegalese sole (Solea senegalensis) reveals sex-associated markers and genome rearrangements in flatfish.</title>
        <authorList>
            <person name="Guerrero-Cozar I."/>
            <person name="Gomez-Garrido J."/>
            <person name="Berbel C."/>
            <person name="Martinez-Blanch J.F."/>
            <person name="Alioto T."/>
            <person name="Claros M.G."/>
            <person name="Gagnaire P.A."/>
            <person name="Manchado M."/>
        </authorList>
    </citation>
    <scope>NUCLEOTIDE SEQUENCE [LARGE SCALE GENOMIC DNA]</scope>
    <source>
        <strain evidence="2">Sse05_10M</strain>
    </source>
</reference>